<keyword evidence="2" id="KW-1133">Transmembrane helix</keyword>
<accession>A0A7Y2PMX3</accession>
<evidence type="ECO:0000313" key="3">
    <source>
        <dbReference type="EMBL" id="NNG67568.1"/>
    </source>
</evidence>
<sequence length="95" mass="11005">MGETLLKSAFAFVLGFLIGDIMFKIGKGLSGDTRDFFFFLTGIAVIIPALLIEYFHFRIRLLKERMEVLDEIIKTAEEKLENLENEENKNDKKEM</sequence>
<keyword evidence="2" id="KW-0812">Transmembrane</keyword>
<organism evidence="3 4">
    <name type="scientific">Caldanaerobacter subterraneus</name>
    <dbReference type="NCBI Taxonomy" id="911092"/>
    <lineage>
        <taxon>Bacteria</taxon>
        <taxon>Bacillati</taxon>
        <taxon>Bacillota</taxon>
        <taxon>Clostridia</taxon>
        <taxon>Thermoanaerobacterales</taxon>
        <taxon>Thermoanaerobacteraceae</taxon>
        <taxon>Caldanaerobacter</taxon>
    </lineage>
</organism>
<dbReference type="AlphaFoldDB" id="A0A7Y2PMX3"/>
<feature type="coiled-coil region" evidence="1">
    <location>
        <begin position="59"/>
        <end position="93"/>
    </location>
</feature>
<name>A0A7Y2PMX3_9THEO</name>
<feature type="transmembrane region" description="Helical" evidence="2">
    <location>
        <begin position="37"/>
        <end position="57"/>
    </location>
</feature>
<dbReference type="EMBL" id="JABEQB010000031">
    <property type="protein sequence ID" value="NNG67568.1"/>
    <property type="molecule type" value="Genomic_DNA"/>
</dbReference>
<protein>
    <submittedName>
        <fullName evidence="3">Uncharacterized protein</fullName>
    </submittedName>
</protein>
<dbReference type="Proteomes" id="UP000529861">
    <property type="component" value="Unassembled WGS sequence"/>
</dbReference>
<comment type="caution">
    <text evidence="3">The sequence shown here is derived from an EMBL/GenBank/DDBJ whole genome shotgun (WGS) entry which is preliminary data.</text>
</comment>
<evidence type="ECO:0000313" key="4">
    <source>
        <dbReference type="Proteomes" id="UP000529861"/>
    </source>
</evidence>
<feature type="transmembrane region" description="Helical" evidence="2">
    <location>
        <begin position="5"/>
        <end position="25"/>
    </location>
</feature>
<keyword evidence="1" id="KW-0175">Coiled coil</keyword>
<reference evidence="3 4" key="1">
    <citation type="submission" date="2020-04" db="EMBL/GenBank/DDBJ databases">
        <title>Draft genome sequence of Caldanaerobacter sunterraneus. strain 1523vc isolated from Griffin hot spring, Kamchatka, Russia.</title>
        <authorList>
            <person name="Toshchakov S.V."/>
            <person name="Podosokorskaya O.A."/>
            <person name="Kublanov I.V."/>
            <person name="Korzhenkov A."/>
            <person name="Patrushev M.V."/>
        </authorList>
    </citation>
    <scope>NUCLEOTIDE SEQUENCE [LARGE SCALE GENOMIC DNA]</scope>
    <source>
        <strain evidence="3 4">1523vc</strain>
    </source>
</reference>
<keyword evidence="2" id="KW-0472">Membrane</keyword>
<proteinExistence type="predicted"/>
<dbReference type="RefSeq" id="WP_170271358.1">
    <property type="nucleotide sequence ID" value="NZ_JABEQB010000031.1"/>
</dbReference>
<gene>
    <name evidence="3" type="ORF">HKI81_10140</name>
</gene>
<evidence type="ECO:0000256" key="2">
    <source>
        <dbReference type="SAM" id="Phobius"/>
    </source>
</evidence>
<evidence type="ECO:0000256" key="1">
    <source>
        <dbReference type="SAM" id="Coils"/>
    </source>
</evidence>